<dbReference type="Gene3D" id="2.70.70.10">
    <property type="entry name" value="Glucose Permease (Domain IIA)"/>
    <property type="match status" value="1"/>
</dbReference>
<keyword evidence="1" id="KW-0732">Signal</keyword>
<dbReference type="InterPro" id="IPR011055">
    <property type="entry name" value="Dup_hybrid_motif"/>
</dbReference>
<evidence type="ECO:0000259" key="3">
    <source>
        <dbReference type="Pfam" id="PF01551"/>
    </source>
</evidence>
<feature type="compositionally biased region" description="Polar residues" evidence="2">
    <location>
        <begin position="125"/>
        <end position="135"/>
    </location>
</feature>
<evidence type="ECO:0000313" key="5">
    <source>
        <dbReference type="Proteomes" id="UP000632766"/>
    </source>
</evidence>
<dbReference type="Pfam" id="PF01551">
    <property type="entry name" value="Peptidase_M23"/>
    <property type="match status" value="1"/>
</dbReference>
<dbReference type="PANTHER" id="PTHR21666:SF289">
    <property type="entry name" value="L-ALA--D-GLU ENDOPEPTIDASE"/>
    <property type="match status" value="1"/>
</dbReference>
<dbReference type="AlphaFoldDB" id="A0A8J7HVI4"/>
<feature type="region of interest" description="Disordered" evidence="2">
    <location>
        <begin position="121"/>
        <end position="205"/>
    </location>
</feature>
<name>A0A8J7HVI4_9NOST</name>
<dbReference type="EMBL" id="JAECZC010000037">
    <property type="protein sequence ID" value="MBH8564230.1"/>
    <property type="molecule type" value="Genomic_DNA"/>
</dbReference>
<dbReference type="GO" id="GO:0004222">
    <property type="term" value="F:metalloendopeptidase activity"/>
    <property type="evidence" value="ECO:0007669"/>
    <property type="project" value="TreeGrafter"/>
</dbReference>
<feature type="compositionally biased region" description="Polar residues" evidence="2">
    <location>
        <begin position="234"/>
        <end position="247"/>
    </location>
</feature>
<dbReference type="RefSeq" id="WP_198126078.1">
    <property type="nucleotide sequence ID" value="NZ_JAECZC010000037.1"/>
</dbReference>
<accession>A0A8J7HVI4</accession>
<comment type="caution">
    <text evidence="4">The sequence shown here is derived from an EMBL/GenBank/DDBJ whole genome shotgun (WGS) entry which is preliminary data.</text>
</comment>
<evidence type="ECO:0000256" key="1">
    <source>
        <dbReference type="ARBA" id="ARBA00022729"/>
    </source>
</evidence>
<gene>
    <name evidence="4" type="ORF">I8748_18900</name>
</gene>
<organism evidence="4 5">
    <name type="scientific">Amazonocrinis nigriterrae CENA67</name>
    <dbReference type="NCBI Taxonomy" id="2794033"/>
    <lineage>
        <taxon>Bacteria</taxon>
        <taxon>Bacillati</taxon>
        <taxon>Cyanobacteriota</taxon>
        <taxon>Cyanophyceae</taxon>
        <taxon>Nostocales</taxon>
        <taxon>Nostocaceae</taxon>
        <taxon>Amazonocrinis</taxon>
        <taxon>Amazonocrinis nigriterrae</taxon>
    </lineage>
</organism>
<dbReference type="Proteomes" id="UP000632766">
    <property type="component" value="Unassembled WGS sequence"/>
</dbReference>
<dbReference type="PANTHER" id="PTHR21666">
    <property type="entry name" value="PEPTIDASE-RELATED"/>
    <property type="match status" value="1"/>
</dbReference>
<proteinExistence type="predicted"/>
<evidence type="ECO:0000256" key="2">
    <source>
        <dbReference type="SAM" id="MobiDB-lite"/>
    </source>
</evidence>
<keyword evidence="5" id="KW-1185">Reference proteome</keyword>
<dbReference type="SUPFAM" id="SSF51261">
    <property type="entry name" value="Duplicated hybrid motif"/>
    <property type="match status" value="1"/>
</dbReference>
<protein>
    <submittedName>
        <fullName evidence="4">M23 family metallopeptidase</fullName>
    </submittedName>
</protein>
<feature type="region of interest" description="Disordered" evidence="2">
    <location>
        <begin position="229"/>
        <end position="252"/>
    </location>
</feature>
<evidence type="ECO:0000313" key="4">
    <source>
        <dbReference type="EMBL" id="MBH8564230.1"/>
    </source>
</evidence>
<reference evidence="4 5" key="1">
    <citation type="journal article" date="2021" name="Int. J. Syst. Evol. Microbiol.">
        <title>Amazonocrinis nigriterrae gen. nov., sp. nov., Atlanticothrix silvestris gen. nov., sp. nov. and Dendronalium phyllosphericum gen. nov., sp. nov., nostocacean cyanobacteria from Brazilian environments.</title>
        <authorList>
            <person name="Alvarenga D.O."/>
            <person name="Andreote A.P.D."/>
            <person name="Branco L.H.Z."/>
            <person name="Delbaje E."/>
            <person name="Cruz R.B."/>
            <person name="Varani A.M."/>
            <person name="Fiore M.F."/>
        </authorList>
    </citation>
    <scope>NUCLEOTIDE SEQUENCE [LARGE SCALE GENOMIC DNA]</scope>
    <source>
        <strain evidence="4 5">CENA67</strain>
    </source>
</reference>
<feature type="domain" description="M23ase beta-sheet core" evidence="3">
    <location>
        <begin position="460"/>
        <end position="549"/>
    </location>
</feature>
<dbReference type="CDD" id="cd12797">
    <property type="entry name" value="M23_peptidase"/>
    <property type="match status" value="1"/>
</dbReference>
<dbReference type="InterPro" id="IPR016047">
    <property type="entry name" value="M23ase_b-sheet_dom"/>
</dbReference>
<sequence>MTQRNNSAHNRLHNSRQQGLMTRRFSYKNLLRIYVSTLPAQSFCVLSSVSFLSSGIVFAQTSTQIDNIVPTVENSQPRTAANTAKLVKKDTDVSTTVQAQPNFSQRRAILKQKLRTSEVAKTTAPAVSSQESSVNEPVLRVRKSENRSETSRVTPVRVREEKPKIEVSQPAASLRQEKPKIEVSQPAASLRQEKPKIEVSQPAASLRQEKPKIEVAKPIAPRSIPEKVPEVAQPANNSNRTETATTGKTKDYNNAYIDPTNYSNDTGVTYTAPDSVVLTERKSGCRTILSSAKGVSGGLCGTTPSQNQRLADSNSKPAPNWLKRSQNAQLPIVPPVRQIASAGNNGGWRATKSVPVAESKTAYRPNRFIPNPSEFATTTVSASPTPSAGTLPPPMAEGNVAPRPSNVSYDFALASVLPQIPFSGAVAYGGGSGMIYPLTIPAPITSLFGWRIHPISGDRRFHAGTDLGAPMGTPILAAAKGQVQSADWMGGYGLAVVINHSSAQQTLYGHMSQIFVQPGQWVEPGTVIGLVGSTGNSTGAHLHFEIRHLTQDGWVAVDSGVQLEAALSQLVHRSQTAQVSRQPGS</sequence>
<dbReference type="InterPro" id="IPR050570">
    <property type="entry name" value="Cell_wall_metabolism_enzyme"/>
</dbReference>